<keyword evidence="1" id="KW-0812">Transmembrane</keyword>
<name>A0A510HGN5_9ACTN</name>
<keyword evidence="1" id="KW-0472">Membrane</keyword>
<protein>
    <submittedName>
        <fullName evidence="2">Uncharacterized protein</fullName>
    </submittedName>
</protein>
<evidence type="ECO:0000313" key="3">
    <source>
        <dbReference type="Proteomes" id="UP000318065"/>
    </source>
</evidence>
<sequence>METIYLVIGILGFFLVMALAFFGSFVLLDFLWGRSGGDP</sequence>
<reference evidence="2" key="1">
    <citation type="journal article" date="2019" name="Microbiol. Resour. Announc.">
        <title>Complete Genome Sequence of Rubrobacter xylanophilus Strain AA3-22, Isolated from Arima Onsen in Japan.</title>
        <authorList>
            <person name="Tomariguchi N."/>
            <person name="Miyazaki K."/>
        </authorList>
    </citation>
    <scope>NUCLEOTIDE SEQUENCE [LARGE SCALE GENOMIC DNA]</scope>
    <source>
        <strain evidence="2">AA3-22</strain>
    </source>
</reference>
<keyword evidence="3" id="KW-1185">Reference proteome</keyword>
<keyword evidence="1" id="KW-1133">Transmembrane helix</keyword>
<dbReference type="AlphaFoldDB" id="A0A510HGN5"/>
<dbReference type="EMBL" id="AP019791">
    <property type="protein sequence ID" value="BBL78415.1"/>
    <property type="molecule type" value="Genomic_DNA"/>
</dbReference>
<feature type="transmembrane region" description="Helical" evidence="1">
    <location>
        <begin position="6"/>
        <end position="32"/>
    </location>
</feature>
<accession>A0A510HGN5</accession>
<dbReference type="Proteomes" id="UP000318065">
    <property type="component" value="Chromosome"/>
</dbReference>
<organism evidence="2 3">
    <name type="scientific">Rubrobacter xylanophilus</name>
    <dbReference type="NCBI Taxonomy" id="49319"/>
    <lineage>
        <taxon>Bacteria</taxon>
        <taxon>Bacillati</taxon>
        <taxon>Actinomycetota</taxon>
        <taxon>Rubrobacteria</taxon>
        <taxon>Rubrobacterales</taxon>
        <taxon>Rubrobacteraceae</taxon>
        <taxon>Rubrobacter</taxon>
    </lineage>
</organism>
<evidence type="ECO:0000313" key="2">
    <source>
        <dbReference type="EMBL" id="BBL78415.1"/>
    </source>
</evidence>
<evidence type="ECO:0000256" key="1">
    <source>
        <dbReference type="SAM" id="Phobius"/>
    </source>
</evidence>
<gene>
    <name evidence="2" type="ORF">RxyAA322_02690</name>
</gene>
<proteinExistence type="predicted"/>